<keyword evidence="3" id="KW-0698">rRNA processing</keyword>
<accession>A0A1Y1WXE2</accession>
<dbReference type="Gene3D" id="3.30.70.3250">
    <property type="entry name" value="Ribonuclease P, Pop5 subunit"/>
    <property type="match status" value="1"/>
</dbReference>
<dbReference type="OrthoDB" id="24745at2759"/>
<evidence type="ECO:0000313" key="9">
    <source>
        <dbReference type="Proteomes" id="UP000193944"/>
    </source>
</evidence>
<dbReference type="InterPro" id="IPR016819">
    <property type="entry name" value="RNase_P/MRP_POP5"/>
</dbReference>
<dbReference type="GO" id="GO:0030677">
    <property type="term" value="C:ribonuclease P complex"/>
    <property type="evidence" value="ECO:0007669"/>
    <property type="project" value="InterPro"/>
</dbReference>
<evidence type="ECO:0000256" key="2">
    <source>
        <dbReference type="ARBA" id="ARBA00010800"/>
    </source>
</evidence>
<dbReference type="PIRSF" id="PIRSF023803">
    <property type="entry name" value="Ribonuclease_P_prd"/>
    <property type="match status" value="1"/>
</dbReference>
<keyword evidence="5" id="KW-0539">Nucleus</keyword>
<comment type="catalytic activity">
    <reaction evidence="7">
        <text>Endonucleolytic cleavage of RNA, removing 5'-extranucleotides from tRNA precursor.</text>
        <dbReference type="EC" id="3.1.26.5"/>
    </reaction>
</comment>
<proteinExistence type="inferred from homology"/>
<dbReference type="EC" id="3.1.26.5" evidence="7"/>
<dbReference type="Pfam" id="PF01900">
    <property type="entry name" value="RNase_P_Rpp14"/>
    <property type="match status" value="1"/>
</dbReference>
<keyword evidence="9" id="KW-1185">Reference proteome</keyword>
<sequence length="137" mass="16027">MVRFKNRYILFEIIYDEDENNKININYNIVLNAIKTSIEQNFGAYGIGITQSSFTMKYFSPVTKIGILRSSRKQFNMIWASLTFINNIQNNRCLVRVLHVGGTIKSTQKAAIKYDQEQLLLIYSQLSKRKSMNHFIF</sequence>
<evidence type="ECO:0000256" key="5">
    <source>
        <dbReference type="ARBA" id="ARBA00023242"/>
    </source>
</evidence>
<dbReference type="InterPro" id="IPR038085">
    <property type="entry name" value="Rnp2-like_sf"/>
</dbReference>
<evidence type="ECO:0000313" key="8">
    <source>
        <dbReference type="EMBL" id="ORX77988.1"/>
    </source>
</evidence>
<name>A0A1Y1WXE2_9FUNG</name>
<reference evidence="8 9" key="2">
    <citation type="submission" date="2016-08" db="EMBL/GenBank/DDBJ databases">
        <title>Pervasive Adenine N6-methylation of Active Genes in Fungi.</title>
        <authorList>
            <consortium name="DOE Joint Genome Institute"/>
            <person name="Mondo S.J."/>
            <person name="Dannebaum R.O."/>
            <person name="Kuo R.C."/>
            <person name="Labutti K."/>
            <person name="Haridas S."/>
            <person name="Kuo A."/>
            <person name="Salamov A."/>
            <person name="Ahrendt S.R."/>
            <person name="Lipzen A."/>
            <person name="Sullivan W."/>
            <person name="Andreopoulos W.B."/>
            <person name="Clum A."/>
            <person name="Lindquist E."/>
            <person name="Daum C."/>
            <person name="Ramamoorthy G.K."/>
            <person name="Gryganskyi A."/>
            <person name="Culley D."/>
            <person name="Magnuson J.K."/>
            <person name="James T.Y."/>
            <person name="O'Malley M.A."/>
            <person name="Stajich J.E."/>
            <person name="Spatafora J.W."/>
            <person name="Visel A."/>
            <person name="Grigoriev I.V."/>
        </authorList>
    </citation>
    <scope>NUCLEOTIDE SEQUENCE [LARGE SCALE GENOMIC DNA]</scope>
    <source>
        <strain evidence="8 9">S4</strain>
    </source>
</reference>
<evidence type="ECO:0000256" key="3">
    <source>
        <dbReference type="ARBA" id="ARBA00022552"/>
    </source>
</evidence>
<gene>
    <name evidence="8" type="ORF">BCR32DRAFT_207353</name>
</gene>
<protein>
    <recommendedName>
        <fullName evidence="6 7">Ribonuclease P/MRP protein subunit POP5</fullName>
        <ecNumber evidence="7">3.1.26.5</ecNumber>
    </recommendedName>
</protein>
<reference evidence="8 9" key="1">
    <citation type="submission" date="2016-08" db="EMBL/GenBank/DDBJ databases">
        <title>A Parts List for Fungal Cellulosomes Revealed by Comparative Genomics.</title>
        <authorList>
            <consortium name="DOE Joint Genome Institute"/>
            <person name="Haitjema C.H."/>
            <person name="Gilmore S.P."/>
            <person name="Henske J.K."/>
            <person name="Solomon K.V."/>
            <person name="De Groot R."/>
            <person name="Kuo A."/>
            <person name="Mondo S.J."/>
            <person name="Salamov A.A."/>
            <person name="Labutti K."/>
            <person name="Zhao Z."/>
            <person name="Chiniquy J."/>
            <person name="Barry K."/>
            <person name="Brewer H.M."/>
            <person name="Purvine S.O."/>
            <person name="Wright A.T."/>
            <person name="Boxma B."/>
            <person name="Van Alen T."/>
            <person name="Hackstein J.H."/>
            <person name="Baker S.E."/>
            <person name="Grigoriev I.V."/>
            <person name="O'Malley M.A."/>
        </authorList>
    </citation>
    <scope>NUCLEOTIDE SEQUENCE [LARGE SCALE GENOMIC DNA]</scope>
    <source>
        <strain evidence="8 9">S4</strain>
    </source>
</reference>
<dbReference type="GO" id="GO:0005634">
    <property type="term" value="C:nucleus"/>
    <property type="evidence" value="ECO:0007669"/>
    <property type="project" value="UniProtKB-SubCell"/>
</dbReference>
<dbReference type="Proteomes" id="UP000193944">
    <property type="component" value="Unassembled WGS sequence"/>
</dbReference>
<dbReference type="GO" id="GO:0004526">
    <property type="term" value="F:ribonuclease P activity"/>
    <property type="evidence" value="ECO:0007669"/>
    <property type="project" value="UniProtKB-EC"/>
</dbReference>
<dbReference type="InterPro" id="IPR002759">
    <property type="entry name" value="Pop5/Rpp14/Rnp2-like"/>
</dbReference>
<dbReference type="GO" id="GO:0006364">
    <property type="term" value="P:rRNA processing"/>
    <property type="evidence" value="ECO:0007669"/>
    <property type="project" value="UniProtKB-KW"/>
</dbReference>
<dbReference type="EMBL" id="MCFG01000227">
    <property type="protein sequence ID" value="ORX77988.1"/>
    <property type="molecule type" value="Genomic_DNA"/>
</dbReference>
<evidence type="ECO:0000256" key="7">
    <source>
        <dbReference type="PIRNR" id="PIRNR023803"/>
    </source>
</evidence>
<dbReference type="SUPFAM" id="SSF160350">
    <property type="entry name" value="Rnp2-like"/>
    <property type="match status" value="1"/>
</dbReference>
<dbReference type="AlphaFoldDB" id="A0A1Y1WXE2"/>
<comment type="caution">
    <text evidence="8">The sequence shown here is derived from an EMBL/GenBank/DDBJ whole genome shotgun (WGS) entry which is preliminary data.</text>
</comment>
<dbReference type="PANTHER" id="PTHR48414">
    <property type="entry name" value="POP5 HOMOLOG, RIBONUCLEASE P_MRP SUBUNIT"/>
    <property type="match status" value="1"/>
</dbReference>
<comment type="subcellular location">
    <subcellularLocation>
        <location evidence="1">Nucleus</location>
    </subcellularLocation>
</comment>
<evidence type="ECO:0000256" key="6">
    <source>
        <dbReference type="ARBA" id="ARBA00044198"/>
    </source>
</evidence>
<evidence type="ECO:0000256" key="1">
    <source>
        <dbReference type="ARBA" id="ARBA00004123"/>
    </source>
</evidence>
<keyword evidence="4 7" id="KW-0819">tRNA processing</keyword>
<comment type="function">
    <text evidence="7">Component of ribonuclease P, a protein complex that generates mature tRNA molecules by cleaving their 5'-ends.</text>
</comment>
<evidence type="ECO:0000256" key="4">
    <source>
        <dbReference type="ARBA" id="ARBA00022694"/>
    </source>
</evidence>
<dbReference type="GO" id="GO:0033204">
    <property type="term" value="F:ribonuclease P RNA binding"/>
    <property type="evidence" value="ECO:0007669"/>
    <property type="project" value="InterPro"/>
</dbReference>
<dbReference type="PANTHER" id="PTHR48414:SF1">
    <property type="entry name" value="POP5 HOMOLOG, RIBONUCLEASE P_MRP SUBUNIT"/>
    <property type="match status" value="1"/>
</dbReference>
<dbReference type="GO" id="GO:0001682">
    <property type="term" value="P:tRNA 5'-leader removal"/>
    <property type="evidence" value="ECO:0007669"/>
    <property type="project" value="InterPro"/>
</dbReference>
<comment type="similarity">
    <text evidence="2 7">Belongs to the eukaryotic/archaeal RNase P protein component 2 family.</text>
</comment>
<organism evidence="8 9">
    <name type="scientific">Anaeromyces robustus</name>
    <dbReference type="NCBI Taxonomy" id="1754192"/>
    <lineage>
        <taxon>Eukaryota</taxon>
        <taxon>Fungi</taxon>
        <taxon>Fungi incertae sedis</taxon>
        <taxon>Chytridiomycota</taxon>
        <taxon>Chytridiomycota incertae sedis</taxon>
        <taxon>Neocallimastigomycetes</taxon>
        <taxon>Neocallimastigales</taxon>
        <taxon>Neocallimastigaceae</taxon>
        <taxon>Anaeromyces</taxon>
    </lineage>
</organism>
<dbReference type="STRING" id="1754192.A0A1Y1WXE2"/>